<dbReference type="Pfam" id="PF01399">
    <property type="entry name" value="PCI"/>
    <property type="match status" value="1"/>
</dbReference>
<dbReference type="PROSITE" id="PS50250">
    <property type="entry name" value="PCI"/>
    <property type="match status" value="1"/>
</dbReference>
<evidence type="ECO:0000313" key="4">
    <source>
        <dbReference type="EMBL" id="RMZ67496.1"/>
    </source>
</evidence>
<evidence type="ECO:0000259" key="3">
    <source>
        <dbReference type="PROSITE" id="PS50250"/>
    </source>
</evidence>
<reference evidence="4 5" key="1">
    <citation type="journal article" date="2014" name="PLoS ONE">
        <title>De novo Genome Assembly of the Fungal Plant Pathogen Pyrenophora semeniperda.</title>
        <authorList>
            <person name="Soliai M.M."/>
            <person name="Meyer S.E."/>
            <person name="Udall J.A."/>
            <person name="Elzinga D.E."/>
            <person name="Hermansen R.A."/>
            <person name="Bodily P.M."/>
            <person name="Hart A.A."/>
            <person name="Coleman C.E."/>
        </authorList>
    </citation>
    <scope>NUCLEOTIDE SEQUENCE [LARGE SCALE GENOMIC DNA]</scope>
    <source>
        <strain evidence="4 5">CCB06</strain>
        <tissue evidence="4">Mycelium</tissue>
    </source>
</reference>
<dbReference type="GO" id="GO:0003690">
    <property type="term" value="F:double-stranded DNA binding"/>
    <property type="evidence" value="ECO:0007669"/>
    <property type="project" value="InterPro"/>
</dbReference>
<name>A0A3M7LZ65_9PLEO</name>
<dbReference type="Gene3D" id="1.10.10.10">
    <property type="entry name" value="Winged helix-like DNA-binding domain superfamily/Winged helix DNA-binding domain"/>
    <property type="match status" value="1"/>
</dbReference>
<evidence type="ECO:0000256" key="1">
    <source>
        <dbReference type="ARBA" id="ARBA00025771"/>
    </source>
</evidence>
<dbReference type="AlphaFoldDB" id="A0A3M7LZ65"/>
<organism evidence="4 5">
    <name type="scientific">Pyrenophora seminiperda CCB06</name>
    <dbReference type="NCBI Taxonomy" id="1302712"/>
    <lineage>
        <taxon>Eukaryota</taxon>
        <taxon>Fungi</taxon>
        <taxon>Dikarya</taxon>
        <taxon>Ascomycota</taxon>
        <taxon>Pezizomycotina</taxon>
        <taxon>Dothideomycetes</taxon>
        <taxon>Pleosporomycetidae</taxon>
        <taxon>Pleosporales</taxon>
        <taxon>Pleosporineae</taxon>
        <taxon>Pleosporaceae</taxon>
        <taxon>Pyrenophora</taxon>
    </lineage>
</organism>
<sequence length="464" mass="52252">MQAALEPFHQAYASGQAEPVAHFFSPVAPSHDPGRLYEFYRASSEDRLEGDVKNALRNNKNARITNKESTAWIDIISCYWRAIREIIQTDEAANQGRLGERQYVAVYDAWKDLTSSFIKHISAGLLPGWAIFTLSSTANHLRKIASRADEHLAKSKSATLNNTFSDDVVSTAPQNQKLEEVARVLNRIFALCLGDRNQDLKVSRKWGVYCIANLQFKTYFKLKAISLSKNVVRSIEAQSDLFDFESYPAAHRCTYKYYLGVLSFLQEDYIKAERSLQEAWQTCLASSQHNKSLILTYLIPCRLITRHKLPTANLLAEAPRLARIFGPLVSCIKRGDLTGFDKALAEGEPELVKRRIFLTMERSRDITLRNLLRKVYLAGGYDELKEGQTEADRIRKSRVPLANFAAALRMGTAGEGSGQVVEDEEVECLLANQIYKGLMKGYISREHRLVVMNKKGSAFPGTGV</sequence>
<dbReference type="Proteomes" id="UP000265663">
    <property type="component" value="Unassembled WGS sequence"/>
</dbReference>
<dbReference type="SMART" id="SM00753">
    <property type="entry name" value="PAM"/>
    <property type="match status" value="1"/>
</dbReference>
<keyword evidence="5" id="KW-1185">Reference proteome</keyword>
<comment type="similarity">
    <text evidence="1">Belongs to the CSN12 family.</text>
</comment>
<gene>
    <name evidence="4" type="ORF">GMOD_00001429</name>
</gene>
<dbReference type="InterPro" id="IPR000717">
    <property type="entry name" value="PCI_dom"/>
</dbReference>
<dbReference type="InterPro" id="IPR045114">
    <property type="entry name" value="Csn12-like"/>
</dbReference>
<dbReference type="PANTHER" id="PTHR12732:SF0">
    <property type="entry name" value="PCI DOMAIN-CONTAINING PROTEIN 2"/>
    <property type="match status" value="1"/>
</dbReference>
<dbReference type="GO" id="GO:0003723">
    <property type="term" value="F:RNA binding"/>
    <property type="evidence" value="ECO:0007669"/>
    <property type="project" value="InterPro"/>
</dbReference>
<dbReference type="InterPro" id="IPR036388">
    <property type="entry name" value="WH-like_DNA-bd_sf"/>
</dbReference>
<dbReference type="FunFam" id="1.10.10.10:FF:000366">
    <property type="entry name" value="COP9 signalosome complex subunit"/>
    <property type="match status" value="1"/>
</dbReference>
<accession>A0A3M7LZ65</accession>
<dbReference type="OrthoDB" id="10252687at2759"/>
<feature type="domain" description="PCI" evidence="3">
    <location>
        <begin position="253"/>
        <end position="457"/>
    </location>
</feature>
<protein>
    <recommendedName>
        <fullName evidence="2">Protein CSN12 homolog</fullName>
    </recommendedName>
</protein>
<dbReference type="PANTHER" id="PTHR12732">
    <property type="entry name" value="UNCHARACTERIZED PROTEASOME COMPONENT REGION PCI-CONTAINING"/>
    <property type="match status" value="1"/>
</dbReference>
<proteinExistence type="inferred from homology"/>
<dbReference type="EMBL" id="KE747810">
    <property type="protein sequence ID" value="RMZ67496.1"/>
    <property type="molecule type" value="Genomic_DNA"/>
</dbReference>
<evidence type="ECO:0000313" key="5">
    <source>
        <dbReference type="Proteomes" id="UP000265663"/>
    </source>
</evidence>
<evidence type="ECO:0000256" key="2">
    <source>
        <dbReference type="ARBA" id="ARBA00073854"/>
    </source>
</evidence>